<feature type="domain" description="LysR substrate-binding" evidence="6">
    <location>
        <begin position="277"/>
        <end position="441"/>
    </location>
</feature>
<sequence length="447" mass="49529">CHSFPPRNSVGRRGMSWKVANLCAGRRFGSPVRKQIIMFLADKASDDGSGIWCSKGTIQRHTELGETTVKRTINEFLSEGILIETGRRACKNGFTVVYRISLAAVRTLEGIAEPDDETGSTEDGVCREPGTGSAADPVPRPQRIPNHPETIHKPPSRARAREAAAESLEILKAYPTDRCRNEAACLHHVEAAIQEVGHEKLLSAVKRYALETAGYTRSKVCFSDNWFRVGRWRDYIADEPEPPQVPTPAHAEKTADWIKSRHPLCRTLSVGQVRMALDLELVSRSQIALANDEIDLGYMIGPFDHADYHSLTLSLEPLYVVTPRNHALLRLAVVTPADLAGQDIILGDTHEWEEYRWRLANLFSAEGISLNIAIEASNTLALLGLVASGLGVTVYPESLIGFLGRSAEVRPIIHPQFRISTVLAWKRSNRSRQVHEFVEVAKLAGVR</sequence>
<evidence type="ECO:0000256" key="4">
    <source>
        <dbReference type="ARBA" id="ARBA00023163"/>
    </source>
</evidence>
<proteinExistence type="inferred from homology"/>
<dbReference type="InterPro" id="IPR005119">
    <property type="entry name" value="LysR_subst-bd"/>
</dbReference>
<protein>
    <submittedName>
        <fullName evidence="7">LysR substrate-binding domain-containing protein</fullName>
    </submittedName>
</protein>
<organism evidence="7 8">
    <name type="scientific">Paracoccus simplex</name>
    <dbReference type="NCBI Taxonomy" id="2086346"/>
    <lineage>
        <taxon>Bacteria</taxon>
        <taxon>Pseudomonadati</taxon>
        <taxon>Pseudomonadota</taxon>
        <taxon>Alphaproteobacteria</taxon>
        <taxon>Rhodobacterales</taxon>
        <taxon>Paracoccaceae</taxon>
        <taxon>Paracoccus</taxon>
    </lineage>
</organism>
<dbReference type="Pfam" id="PF03466">
    <property type="entry name" value="LysR_substrate"/>
    <property type="match status" value="1"/>
</dbReference>
<evidence type="ECO:0000256" key="5">
    <source>
        <dbReference type="SAM" id="MobiDB-lite"/>
    </source>
</evidence>
<name>A0ABV7S2L9_9RHOB</name>
<evidence type="ECO:0000256" key="3">
    <source>
        <dbReference type="ARBA" id="ARBA00023125"/>
    </source>
</evidence>
<keyword evidence="4" id="KW-0804">Transcription</keyword>
<dbReference type="CDD" id="cd08414">
    <property type="entry name" value="PBP2_LTTR_aromatics_like"/>
    <property type="match status" value="1"/>
</dbReference>
<keyword evidence="8" id="KW-1185">Reference proteome</keyword>
<evidence type="ECO:0000313" key="7">
    <source>
        <dbReference type="EMBL" id="MFC3570616.1"/>
    </source>
</evidence>
<dbReference type="PANTHER" id="PTHR30346">
    <property type="entry name" value="TRANSCRIPTIONAL DUAL REGULATOR HCAR-RELATED"/>
    <property type="match status" value="1"/>
</dbReference>
<evidence type="ECO:0000313" key="8">
    <source>
        <dbReference type="Proteomes" id="UP001595596"/>
    </source>
</evidence>
<keyword evidence="3" id="KW-0238">DNA-binding</keyword>
<dbReference type="RefSeq" id="WP_379031675.1">
    <property type="nucleotide sequence ID" value="NZ_JBHRXE010000040.1"/>
</dbReference>
<dbReference type="SUPFAM" id="SSF53850">
    <property type="entry name" value="Periplasmic binding protein-like II"/>
    <property type="match status" value="1"/>
</dbReference>
<dbReference type="Gene3D" id="3.40.190.10">
    <property type="entry name" value="Periplasmic binding protein-like II"/>
    <property type="match status" value="2"/>
</dbReference>
<evidence type="ECO:0000259" key="6">
    <source>
        <dbReference type="Pfam" id="PF03466"/>
    </source>
</evidence>
<reference evidence="8" key="1">
    <citation type="journal article" date="2019" name="Int. J. Syst. Evol. Microbiol.">
        <title>The Global Catalogue of Microorganisms (GCM) 10K type strain sequencing project: providing services to taxonomists for standard genome sequencing and annotation.</title>
        <authorList>
            <consortium name="The Broad Institute Genomics Platform"/>
            <consortium name="The Broad Institute Genome Sequencing Center for Infectious Disease"/>
            <person name="Wu L."/>
            <person name="Ma J."/>
        </authorList>
    </citation>
    <scope>NUCLEOTIDE SEQUENCE [LARGE SCALE GENOMIC DNA]</scope>
    <source>
        <strain evidence="8">VKM B-3226</strain>
    </source>
</reference>
<gene>
    <name evidence="7" type="ORF">ACFOMP_14245</name>
</gene>
<feature type="non-terminal residue" evidence="7">
    <location>
        <position position="1"/>
    </location>
</feature>
<dbReference type="PANTHER" id="PTHR30346:SF28">
    <property type="entry name" value="HTH-TYPE TRANSCRIPTIONAL REGULATOR CYNR"/>
    <property type="match status" value="1"/>
</dbReference>
<feature type="region of interest" description="Disordered" evidence="5">
    <location>
        <begin position="113"/>
        <end position="158"/>
    </location>
</feature>
<dbReference type="EMBL" id="JBHRXE010000040">
    <property type="protein sequence ID" value="MFC3570616.1"/>
    <property type="molecule type" value="Genomic_DNA"/>
</dbReference>
<evidence type="ECO:0000256" key="1">
    <source>
        <dbReference type="ARBA" id="ARBA00009437"/>
    </source>
</evidence>
<dbReference type="Proteomes" id="UP001595596">
    <property type="component" value="Unassembled WGS sequence"/>
</dbReference>
<evidence type="ECO:0000256" key="2">
    <source>
        <dbReference type="ARBA" id="ARBA00023015"/>
    </source>
</evidence>
<keyword evidence="2" id="KW-0805">Transcription regulation</keyword>
<comment type="caution">
    <text evidence="7">The sequence shown here is derived from an EMBL/GenBank/DDBJ whole genome shotgun (WGS) entry which is preliminary data.</text>
</comment>
<accession>A0ABV7S2L9</accession>
<comment type="similarity">
    <text evidence="1">Belongs to the LysR transcriptional regulatory family.</text>
</comment>